<reference evidence="2 3" key="1">
    <citation type="submission" date="2016-12" db="EMBL/GenBank/DDBJ databases">
        <authorList>
            <person name="Song W.-J."/>
            <person name="Kurnit D.M."/>
        </authorList>
    </citation>
    <scope>NUCLEOTIDE SEQUENCE [LARGE SCALE GENOMIC DNA]</scope>
    <source>
        <strain evidence="2 3">CGMCC 1.10808</strain>
    </source>
</reference>
<dbReference type="SUPFAM" id="SSF53474">
    <property type="entry name" value="alpha/beta-Hydrolases"/>
    <property type="match status" value="1"/>
</dbReference>
<gene>
    <name evidence="2" type="ORF">SAMN05216200_10127</name>
</gene>
<dbReference type="Gene3D" id="3.40.50.1820">
    <property type="entry name" value="alpha/beta hydrolase"/>
    <property type="match status" value="1"/>
</dbReference>
<dbReference type="Pfam" id="PF12697">
    <property type="entry name" value="Abhydrolase_6"/>
    <property type="match status" value="1"/>
</dbReference>
<sequence>MSKARVELDGLSFALRRAGPETGGRAPVLLAHCSLAHSGLWRPIMDALADERRCVAPDLPGHGASAAPPEGVTLPDLGLRLCIRLLEELTEGGARPAHAVGLSLGAAILGMAARERPDLLASATLIEPVYFHLLRLAGREEEAREEEALMAEVEALWRAGRGAEGVRRFMQVWGAPGGLAGRGEEGLAYALRCYGHLRRDWDRQRAGGGLISAQDIAALRTPLLLVDGARTPRPAAAVLDVMQALNPAARRVTIAEAGHLSPVTHPAETLAALRAFWDEVETPAPGAAPCDPVGAGPLG</sequence>
<name>A0A1M7RR92_9RHOB</name>
<accession>A0A1M7RR92</accession>
<evidence type="ECO:0000313" key="3">
    <source>
        <dbReference type="Proteomes" id="UP000184066"/>
    </source>
</evidence>
<keyword evidence="3" id="KW-1185">Reference proteome</keyword>
<dbReference type="STRING" id="1189325.SAMN04488119_102491"/>
<protein>
    <submittedName>
        <fullName evidence="2">Pimeloyl-ACP methyl ester carboxylesterase</fullName>
    </submittedName>
</protein>
<evidence type="ECO:0000259" key="1">
    <source>
        <dbReference type="Pfam" id="PF12697"/>
    </source>
</evidence>
<dbReference type="InterPro" id="IPR000073">
    <property type="entry name" value="AB_hydrolase_1"/>
</dbReference>
<feature type="domain" description="AB hydrolase-1" evidence="1">
    <location>
        <begin position="28"/>
        <end position="271"/>
    </location>
</feature>
<dbReference type="EMBL" id="FRDL01000001">
    <property type="protein sequence ID" value="SHN48823.1"/>
    <property type="molecule type" value="Genomic_DNA"/>
</dbReference>
<dbReference type="RefSeq" id="WP_072745648.1">
    <property type="nucleotide sequence ID" value="NZ_FOHL01000002.1"/>
</dbReference>
<dbReference type="PANTHER" id="PTHR43798">
    <property type="entry name" value="MONOACYLGLYCEROL LIPASE"/>
    <property type="match status" value="1"/>
</dbReference>
<dbReference type="Proteomes" id="UP000184066">
    <property type="component" value="Unassembled WGS sequence"/>
</dbReference>
<organism evidence="2 3">
    <name type="scientific">Oceanicella actignis</name>
    <dbReference type="NCBI Taxonomy" id="1189325"/>
    <lineage>
        <taxon>Bacteria</taxon>
        <taxon>Pseudomonadati</taxon>
        <taxon>Pseudomonadota</taxon>
        <taxon>Alphaproteobacteria</taxon>
        <taxon>Rhodobacterales</taxon>
        <taxon>Paracoccaceae</taxon>
        <taxon>Oceanicella</taxon>
    </lineage>
</organism>
<evidence type="ECO:0000313" key="2">
    <source>
        <dbReference type="EMBL" id="SHN48823.1"/>
    </source>
</evidence>
<dbReference type="GO" id="GO:0016020">
    <property type="term" value="C:membrane"/>
    <property type="evidence" value="ECO:0007669"/>
    <property type="project" value="TreeGrafter"/>
</dbReference>
<dbReference type="AlphaFoldDB" id="A0A1M7RR92"/>
<proteinExistence type="predicted"/>
<dbReference type="InterPro" id="IPR029058">
    <property type="entry name" value="AB_hydrolase_fold"/>
</dbReference>
<dbReference type="PANTHER" id="PTHR43798:SF33">
    <property type="entry name" value="HYDROLASE, PUTATIVE (AFU_ORTHOLOGUE AFUA_2G14860)-RELATED"/>
    <property type="match status" value="1"/>
</dbReference>
<dbReference type="InterPro" id="IPR050266">
    <property type="entry name" value="AB_hydrolase_sf"/>
</dbReference>